<feature type="transmembrane region" description="Helical" evidence="1">
    <location>
        <begin position="41"/>
        <end position="61"/>
    </location>
</feature>
<dbReference type="EMBL" id="JOJR01000388">
    <property type="protein sequence ID" value="RCN38589.1"/>
    <property type="molecule type" value="Genomic_DNA"/>
</dbReference>
<dbReference type="GO" id="GO:0016747">
    <property type="term" value="F:acyltransferase activity, transferring groups other than amino-acyl groups"/>
    <property type="evidence" value="ECO:0007669"/>
    <property type="project" value="InterPro"/>
</dbReference>
<keyword evidence="1" id="KW-0472">Membrane</keyword>
<protein>
    <submittedName>
        <fullName evidence="3">Acyltransferase</fullName>
    </submittedName>
</protein>
<feature type="transmembrane region" description="Helical" evidence="1">
    <location>
        <begin position="261"/>
        <end position="278"/>
    </location>
</feature>
<accession>A0A368G5L0</accession>
<dbReference type="InterPro" id="IPR050879">
    <property type="entry name" value="Acyltransferase_3"/>
</dbReference>
<feature type="transmembrane region" description="Helical" evidence="1">
    <location>
        <begin position="222"/>
        <end position="241"/>
    </location>
</feature>
<proteinExistence type="predicted"/>
<reference evidence="3 4" key="1">
    <citation type="submission" date="2014-10" db="EMBL/GenBank/DDBJ databases">
        <title>Draft genome of the hookworm Ancylostoma caninum.</title>
        <authorList>
            <person name="Mitreva M."/>
        </authorList>
    </citation>
    <scope>NUCLEOTIDE SEQUENCE [LARGE SCALE GENOMIC DNA]</scope>
    <source>
        <strain evidence="3 4">Baltimore</strain>
    </source>
</reference>
<feature type="transmembrane region" description="Helical" evidence="1">
    <location>
        <begin position="197"/>
        <end position="216"/>
    </location>
</feature>
<feature type="domain" description="Acyltransferase 3" evidence="2">
    <location>
        <begin position="40"/>
        <end position="339"/>
    </location>
</feature>
<dbReference type="GO" id="GO:0000271">
    <property type="term" value="P:polysaccharide biosynthetic process"/>
    <property type="evidence" value="ECO:0007669"/>
    <property type="project" value="TreeGrafter"/>
</dbReference>
<keyword evidence="1" id="KW-0812">Transmembrane</keyword>
<keyword evidence="3" id="KW-0808">Transferase</keyword>
<keyword evidence="1" id="KW-1133">Transmembrane helix</keyword>
<comment type="caution">
    <text evidence="3">The sequence shown here is derived from an EMBL/GenBank/DDBJ whole genome shotgun (WGS) entry which is preliminary data.</text>
</comment>
<sequence length="352" mass="40100">MSSAYELESFTDSLLLSVAGWIVIFKLKLRHFSAAYFRNDLQGIRAIAITSVMLFHFYPYIFPNGHVGVDQFFVLSGFLMTAMCEREKHFGIKQMTWFYYRRVKRIVPSYLLAILLSLICSKLLLPDYLLPPNLTSARAALKFTTNIEATDSIKEYNVMLTRAADLFTHTWSIAVEMQFYVLFPCIFLAFRRLPDWIAIIWVVVLGSISLLCHIKLTPPEAFSYVHARMLLIYVLGIFIHLLSKNSVNAGDGTPKKCTNTIFYGLCLAGVIGTNLLVFISVEGLIHRTIAVSLTAGLILLNSRQNVNFLTSKYIVYIGHISYSLYLVHWPIYIVFKQNFVETAMGMSRSIHV</sequence>
<name>A0A368G5L0_ANCCA</name>
<feature type="transmembrane region" description="Helical" evidence="1">
    <location>
        <begin position="284"/>
        <end position="301"/>
    </location>
</feature>
<feature type="transmembrane region" description="Helical" evidence="1">
    <location>
        <begin position="169"/>
        <end position="190"/>
    </location>
</feature>
<dbReference type="Pfam" id="PF01757">
    <property type="entry name" value="Acyl_transf_3"/>
    <property type="match status" value="1"/>
</dbReference>
<feature type="transmembrane region" description="Helical" evidence="1">
    <location>
        <begin position="313"/>
        <end position="335"/>
    </location>
</feature>
<dbReference type="PANTHER" id="PTHR23028:SF127">
    <property type="entry name" value="ACYL_TRANSF_3 DOMAIN-CONTAINING PROTEIN-RELATED"/>
    <property type="match status" value="1"/>
</dbReference>
<dbReference type="AlphaFoldDB" id="A0A368G5L0"/>
<feature type="transmembrane region" description="Helical" evidence="1">
    <location>
        <begin position="67"/>
        <end position="85"/>
    </location>
</feature>
<dbReference type="Proteomes" id="UP000252519">
    <property type="component" value="Unassembled WGS sequence"/>
</dbReference>
<feature type="transmembrane region" description="Helical" evidence="1">
    <location>
        <begin position="12"/>
        <end position="29"/>
    </location>
</feature>
<feature type="transmembrane region" description="Helical" evidence="1">
    <location>
        <begin position="106"/>
        <end position="125"/>
    </location>
</feature>
<feature type="non-terminal residue" evidence="3">
    <location>
        <position position="352"/>
    </location>
</feature>
<gene>
    <name evidence="3" type="ORF">ANCCAN_15497</name>
</gene>
<dbReference type="GO" id="GO:0016020">
    <property type="term" value="C:membrane"/>
    <property type="evidence" value="ECO:0007669"/>
    <property type="project" value="TreeGrafter"/>
</dbReference>
<keyword evidence="3" id="KW-0012">Acyltransferase</keyword>
<dbReference type="InterPro" id="IPR002656">
    <property type="entry name" value="Acyl_transf_3_dom"/>
</dbReference>
<evidence type="ECO:0000256" key="1">
    <source>
        <dbReference type="SAM" id="Phobius"/>
    </source>
</evidence>
<dbReference type="OrthoDB" id="10061508at2759"/>
<dbReference type="STRING" id="29170.A0A368G5L0"/>
<evidence type="ECO:0000313" key="3">
    <source>
        <dbReference type="EMBL" id="RCN38589.1"/>
    </source>
</evidence>
<organism evidence="3 4">
    <name type="scientific">Ancylostoma caninum</name>
    <name type="common">Dog hookworm</name>
    <dbReference type="NCBI Taxonomy" id="29170"/>
    <lineage>
        <taxon>Eukaryota</taxon>
        <taxon>Metazoa</taxon>
        <taxon>Ecdysozoa</taxon>
        <taxon>Nematoda</taxon>
        <taxon>Chromadorea</taxon>
        <taxon>Rhabditida</taxon>
        <taxon>Rhabditina</taxon>
        <taxon>Rhabditomorpha</taxon>
        <taxon>Strongyloidea</taxon>
        <taxon>Ancylostomatidae</taxon>
        <taxon>Ancylostomatinae</taxon>
        <taxon>Ancylostoma</taxon>
    </lineage>
</organism>
<dbReference type="PANTHER" id="PTHR23028">
    <property type="entry name" value="ACETYLTRANSFERASE"/>
    <property type="match status" value="1"/>
</dbReference>
<evidence type="ECO:0000259" key="2">
    <source>
        <dbReference type="Pfam" id="PF01757"/>
    </source>
</evidence>
<keyword evidence="4" id="KW-1185">Reference proteome</keyword>
<evidence type="ECO:0000313" key="4">
    <source>
        <dbReference type="Proteomes" id="UP000252519"/>
    </source>
</evidence>